<name>A0A1C3PEP6_9ACTN</name>
<gene>
    <name evidence="2" type="ORF">FDG2_5611</name>
</gene>
<feature type="domain" description="DNA binding HTH" evidence="1">
    <location>
        <begin position="1"/>
        <end position="41"/>
    </location>
</feature>
<accession>A0A1C3PEP6</accession>
<dbReference type="Pfam" id="PF02954">
    <property type="entry name" value="HTH_8"/>
    <property type="match status" value="1"/>
</dbReference>
<dbReference type="InterPro" id="IPR002197">
    <property type="entry name" value="HTH_Fis"/>
</dbReference>
<proteinExistence type="predicted"/>
<sequence length="50" mass="5623">MEAIERDAIVQSLLNADGNRTLTARALDMSRATIYRRIRQYGIEIPSSSV</sequence>
<dbReference type="GO" id="GO:0043565">
    <property type="term" value="F:sequence-specific DNA binding"/>
    <property type="evidence" value="ECO:0007669"/>
    <property type="project" value="InterPro"/>
</dbReference>
<dbReference type="Gene3D" id="1.10.10.60">
    <property type="entry name" value="Homeodomain-like"/>
    <property type="match status" value="1"/>
</dbReference>
<dbReference type="AlphaFoldDB" id="A0A1C3PEP6"/>
<dbReference type="InterPro" id="IPR009057">
    <property type="entry name" value="Homeodomain-like_sf"/>
</dbReference>
<keyword evidence="3" id="KW-1185">Reference proteome</keyword>
<evidence type="ECO:0000313" key="2">
    <source>
        <dbReference type="EMBL" id="SBW28260.1"/>
    </source>
</evidence>
<reference evidence="3" key="1">
    <citation type="submission" date="2016-02" db="EMBL/GenBank/DDBJ databases">
        <authorList>
            <person name="Wibberg D."/>
        </authorList>
    </citation>
    <scope>NUCLEOTIDE SEQUENCE [LARGE SCALE GENOMIC DNA]</scope>
</reference>
<protein>
    <recommendedName>
        <fullName evidence="1">DNA binding HTH domain-containing protein</fullName>
    </recommendedName>
</protein>
<dbReference type="EMBL" id="FLUV01002327">
    <property type="protein sequence ID" value="SBW28260.1"/>
    <property type="molecule type" value="Genomic_DNA"/>
</dbReference>
<evidence type="ECO:0000259" key="1">
    <source>
        <dbReference type="Pfam" id="PF02954"/>
    </source>
</evidence>
<evidence type="ECO:0000313" key="3">
    <source>
        <dbReference type="Proteomes" id="UP000199013"/>
    </source>
</evidence>
<dbReference type="SUPFAM" id="SSF46689">
    <property type="entry name" value="Homeodomain-like"/>
    <property type="match status" value="1"/>
</dbReference>
<dbReference type="Proteomes" id="UP000199013">
    <property type="component" value="Unassembled WGS sequence"/>
</dbReference>
<organism evidence="2 3">
    <name type="scientific">Candidatus Protofrankia californiensis</name>
    <dbReference type="NCBI Taxonomy" id="1839754"/>
    <lineage>
        <taxon>Bacteria</taxon>
        <taxon>Bacillati</taxon>
        <taxon>Actinomycetota</taxon>
        <taxon>Actinomycetes</taxon>
        <taxon>Frankiales</taxon>
        <taxon>Frankiaceae</taxon>
        <taxon>Protofrankia</taxon>
    </lineage>
</organism>
<dbReference type="PRINTS" id="PR01590">
    <property type="entry name" value="HTHFIS"/>
</dbReference>